<dbReference type="Pfam" id="PF01321">
    <property type="entry name" value="Creatinase_N"/>
    <property type="match status" value="1"/>
</dbReference>
<dbReference type="Gene3D" id="3.40.350.10">
    <property type="entry name" value="Creatinase/prolidase N-terminal domain"/>
    <property type="match status" value="1"/>
</dbReference>
<dbReference type="OrthoDB" id="9761809at2"/>
<keyword evidence="4" id="KW-1185">Reference proteome</keyword>
<dbReference type="AlphaFoldDB" id="A0A5B8L432"/>
<reference evidence="3" key="1">
    <citation type="submission" date="2020-04" db="EMBL/GenBank/DDBJ databases">
        <title>Nitratireductor sp. nov. isolated from mangrove soil.</title>
        <authorList>
            <person name="Ye Y."/>
        </authorList>
    </citation>
    <scope>NUCLEOTIDE SEQUENCE</scope>
    <source>
        <strain evidence="3">SY7</strain>
    </source>
</reference>
<dbReference type="InterPro" id="IPR050659">
    <property type="entry name" value="Peptidase_M24B"/>
</dbReference>
<keyword evidence="3" id="KW-0378">Hydrolase</keyword>
<feature type="domain" description="Peptidase M24" evidence="1">
    <location>
        <begin position="178"/>
        <end position="386"/>
    </location>
</feature>
<gene>
    <name evidence="3" type="ORF">FQ775_21040</name>
</gene>
<evidence type="ECO:0000313" key="3">
    <source>
        <dbReference type="EMBL" id="QDZ02654.1"/>
    </source>
</evidence>
<sequence length="403" mass="43343">MHRNPFSDEELAGRVAKLRAGMDERGLDAALVSTPENIFYLTGLDHWGYFAPHLLIVPAEGDMMLVTRAMERVSIDRYVRNARFEGHTDSESAADLAVRVFRDRFHARDRSLAVAEVVREEVSDLGVKSSVGVETWSAGFSFGFGNALRDTLPDVEWRDITGLVDEMRLVKSPAEQALMRAAARVTDAAVEAAVAAISDGAAERDVVAECHAAMIRAGGDAPGFGPFIRPGARLGEEHTTWGDGQYSAGEPVFLELSGCVARYHAPIGRLVHVGSISDEDAAMAETAKAAFNAVVGALEPGQRASDVYAAWQGVVDAAGLSHYRRHHCGYAVGIGVPPSWTGGNRVTGLRADSDMEIRAGMSFHVLSWLMGTGKGDYFLSNPVLLTDKGAEILTETDFGPIVK</sequence>
<dbReference type="RefSeq" id="WP_146301289.1">
    <property type="nucleotide sequence ID" value="NZ_CP042301.2"/>
</dbReference>
<dbReference type="EMBL" id="CP042301">
    <property type="protein sequence ID" value="QDZ02654.1"/>
    <property type="molecule type" value="Genomic_DNA"/>
</dbReference>
<dbReference type="SUPFAM" id="SSF53092">
    <property type="entry name" value="Creatinase/prolidase N-terminal domain"/>
    <property type="match status" value="1"/>
</dbReference>
<accession>A0A5B8L432</accession>
<dbReference type="Proteomes" id="UP000321389">
    <property type="component" value="Chromosome"/>
</dbReference>
<dbReference type="Gene3D" id="3.90.230.10">
    <property type="entry name" value="Creatinase/methionine aminopeptidase superfamily"/>
    <property type="match status" value="1"/>
</dbReference>
<dbReference type="CDD" id="cd01066">
    <property type="entry name" value="APP_MetAP"/>
    <property type="match status" value="1"/>
</dbReference>
<dbReference type="InterPro" id="IPR000994">
    <property type="entry name" value="Pept_M24"/>
</dbReference>
<dbReference type="InterPro" id="IPR000587">
    <property type="entry name" value="Creatinase_N"/>
</dbReference>
<dbReference type="KEGG" id="niy:FQ775_21040"/>
<keyword evidence="3" id="KW-0645">Protease</keyword>
<evidence type="ECO:0000259" key="1">
    <source>
        <dbReference type="Pfam" id="PF00557"/>
    </source>
</evidence>
<dbReference type="GO" id="GO:0004177">
    <property type="term" value="F:aminopeptidase activity"/>
    <property type="evidence" value="ECO:0007669"/>
    <property type="project" value="UniProtKB-KW"/>
</dbReference>
<evidence type="ECO:0000259" key="2">
    <source>
        <dbReference type="Pfam" id="PF01321"/>
    </source>
</evidence>
<dbReference type="InterPro" id="IPR029149">
    <property type="entry name" value="Creatin/AminoP/Spt16_N"/>
</dbReference>
<dbReference type="Pfam" id="PF00557">
    <property type="entry name" value="Peptidase_M24"/>
    <property type="match status" value="1"/>
</dbReference>
<dbReference type="PANTHER" id="PTHR46112">
    <property type="entry name" value="AMINOPEPTIDASE"/>
    <property type="match status" value="1"/>
</dbReference>
<keyword evidence="3" id="KW-0031">Aminopeptidase</keyword>
<evidence type="ECO:0000313" key="4">
    <source>
        <dbReference type="Proteomes" id="UP000321389"/>
    </source>
</evidence>
<name>A0A5B8L432_9HYPH</name>
<proteinExistence type="predicted"/>
<dbReference type="SUPFAM" id="SSF55920">
    <property type="entry name" value="Creatinase/aminopeptidase"/>
    <property type="match status" value="1"/>
</dbReference>
<organism evidence="3 4">
    <name type="scientific">Nitratireductor mangrovi</name>
    <dbReference type="NCBI Taxonomy" id="2599600"/>
    <lineage>
        <taxon>Bacteria</taxon>
        <taxon>Pseudomonadati</taxon>
        <taxon>Pseudomonadota</taxon>
        <taxon>Alphaproteobacteria</taxon>
        <taxon>Hyphomicrobiales</taxon>
        <taxon>Phyllobacteriaceae</taxon>
        <taxon>Nitratireductor</taxon>
    </lineage>
</organism>
<protein>
    <submittedName>
        <fullName evidence="3">Aminopeptidase P family protein</fullName>
    </submittedName>
</protein>
<feature type="domain" description="Creatinase N-terminal" evidence="2">
    <location>
        <begin position="14"/>
        <end position="170"/>
    </location>
</feature>
<dbReference type="InterPro" id="IPR036005">
    <property type="entry name" value="Creatinase/aminopeptidase-like"/>
</dbReference>
<dbReference type="PANTHER" id="PTHR46112:SF2">
    <property type="entry name" value="XAA-PRO AMINOPEPTIDASE P-RELATED"/>
    <property type="match status" value="1"/>
</dbReference>